<dbReference type="Pfam" id="PF07516">
    <property type="entry name" value="SecA_SW"/>
    <property type="match status" value="1"/>
</dbReference>
<dbReference type="Pfam" id="PF21090">
    <property type="entry name" value="P-loop_SecA"/>
    <property type="match status" value="1"/>
</dbReference>
<evidence type="ECO:0000256" key="7">
    <source>
        <dbReference type="ARBA" id="ARBA00022927"/>
    </source>
</evidence>
<dbReference type="SUPFAM" id="SSF81886">
    <property type="entry name" value="Helical scaffold and wing domains of SecA"/>
    <property type="match status" value="1"/>
</dbReference>
<evidence type="ECO:0000256" key="6">
    <source>
        <dbReference type="ARBA" id="ARBA00022840"/>
    </source>
</evidence>
<proteinExistence type="inferred from homology"/>
<evidence type="ECO:0000256" key="5">
    <source>
        <dbReference type="ARBA" id="ARBA00022741"/>
    </source>
</evidence>
<evidence type="ECO:0000256" key="9">
    <source>
        <dbReference type="ARBA" id="ARBA00023010"/>
    </source>
</evidence>
<keyword evidence="8" id="KW-1278">Translocase</keyword>
<keyword evidence="6" id="KW-0067">ATP-binding</keyword>
<protein>
    <submittedName>
        <fullName evidence="12">SecA Wing and Scaffold domain protein</fullName>
    </submittedName>
</protein>
<keyword evidence="4" id="KW-1003">Cell membrane</keyword>
<dbReference type="InterPro" id="IPR000185">
    <property type="entry name" value="SecA"/>
</dbReference>
<gene>
    <name evidence="12" type="ORF">I551_9179</name>
</gene>
<dbReference type="EMBL" id="JAOL01000057">
    <property type="protein sequence ID" value="EUA93549.1"/>
    <property type="molecule type" value="Genomic_DNA"/>
</dbReference>
<keyword evidence="3" id="KW-0813">Transport</keyword>
<organism evidence="12 13">
    <name type="scientific">Mycobacterium ulcerans str. Harvey</name>
    <dbReference type="NCBI Taxonomy" id="1299332"/>
    <lineage>
        <taxon>Bacteria</taxon>
        <taxon>Bacillati</taxon>
        <taxon>Actinomycetota</taxon>
        <taxon>Actinomycetes</taxon>
        <taxon>Mycobacteriales</taxon>
        <taxon>Mycobacteriaceae</taxon>
        <taxon>Mycobacterium</taxon>
        <taxon>Mycobacterium ulcerans group</taxon>
    </lineage>
</organism>
<dbReference type="InterPro" id="IPR036266">
    <property type="entry name" value="SecA_Wing/Scaffold_sf"/>
</dbReference>
<dbReference type="InterPro" id="IPR011116">
    <property type="entry name" value="SecA_Wing/Scaffold"/>
</dbReference>
<reference evidence="12 13" key="1">
    <citation type="submission" date="2014-01" db="EMBL/GenBank/DDBJ databases">
        <authorList>
            <person name="Dobos K."/>
            <person name="Lenaerts A."/>
            <person name="Ordway D."/>
            <person name="DeGroote M.A."/>
            <person name="Parker T."/>
            <person name="Sizemore C."/>
            <person name="Tallon L.J."/>
            <person name="Sadzewicz L.K."/>
            <person name="Sengamalay N."/>
            <person name="Fraser C.M."/>
            <person name="Hine E."/>
            <person name="Shefchek K.A."/>
            <person name="Das S.P."/>
            <person name="Tettelin H."/>
        </authorList>
    </citation>
    <scope>NUCLEOTIDE SEQUENCE [LARGE SCALE GENOMIC DNA]</scope>
    <source>
        <strain evidence="12 13">Harvey</strain>
    </source>
</reference>
<dbReference type="SUPFAM" id="SSF52540">
    <property type="entry name" value="P-loop containing nucleoside triphosphate hydrolases"/>
    <property type="match status" value="1"/>
</dbReference>
<evidence type="ECO:0000256" key="1">
    <source>
        <dbReference type="ARBA" id="ARBA00004170"/>
    </source>
</evidence>
<dbReference type="Gene3D" id="3.40.50.300">
    <property type="entry name" value="P-loop containing nucleotide triphosphate hydrolases"/>
    <property type="match status" value="1"/>
</dbReference>
<keyword evidence="13" id="KW-1185">Reference proteome</keyword>
<evidence type="ECO:0000259" key="11">
    <source>
        <dbReference type="PROSITE" id="PS51196"/>
    </source>
</evidence>
<dbReference type="InterPro" id="IPR044722">
    <property type="entry name" value="SecA_SF2_C"/>
</dbReference>
<evidence type="ECO:0000313" key="13">
    <source>
        <dbReference type="Proteomes" id="UP000020681"/>
    </source>
</evidence>
<keyword evidence="7" id="KW-0653">Protein transport</keyword>
<comment type="caution">
    <text evidence="12">The sequence shown here is derived from an EMBL/GenBank/DDBJ whole genome shotgun (WGS) entry which is preliminary data.</text>
</comment>
<dbReference type="Gene3D" id="1.10.3060.10">
    <property type="entry name" value="Helical scaffold and wing domains of SecA"/>
    <property type="match status" value="1"/>
</dbReference>
<keyword evidence="10" id="KW-0472">Membrane</keyword>
<dbReference type="PROSITE" id="PS51196">
    <property type="entry name" value="SECA_MOTOR_DEAD"/>
    <property type="match status" value="1"/>
</dbReference>
<comment type="similarity">
    <text evidence="2">Belongs to the SecA family.</text>
</comment>
<evidence type="ECO:0000256" key="3">
    <source>
        <dbReference type="ARBA" id="ARBA00022448"/>
    </source>
</evidence>
<dbReference type="PANTHER" id="PTHR30612">
    <property type="entry name" value="SECA INNER MEMBRANE COMPONENT OF SEC PROTEIN SECRETION SYSTEM"/>
    <property type="match status" value="1"/>
</dbReference>
<sequence>MIKAGGLYVLGTERHESRRIDNQLRGRSGRQGDPGESRFYLSLGDELMRRFNGAALESLLTRLNLPDDVPIEAKMVTRAIKSAQTQVEQQNFEVRKNVLKYDEVMNQQRKVIYAERRRILEGENLQQQVKDMLTDVITATLTVRPSKATPRTGTSTRCGRR</sequence>
<keyword evidence="9" id="KW-0811">Translocation</keyword>
<evidence type="ECO:0000256" key="2">
    <source>
        <dbReference type="ARBA" id="ARBA00007650"/>
    </source>
</evidence>
<evidence type="ECO:0000256" key="10">
    <source>
        <dbReference type="ARBA" id="ARBA00023136"/>
    </source>
</evidence>
<dbReference type="Proteomes" id="UP000020681">
    <property type="component" value="Unassembled WGS sequence"/>
</dbReference>
<evidence type="ECO:0000256" key="4">
    <source>
        <dbReference type="ARBA" id="ARBA00022475"/>
    </source>
</evidence>
<evidence type="ECO:0000256" key="8">
    <source>
        <dbReference type="ARBA" id="ARBA00022967"/>
    </source>
</evidence>
<keyword evidence="5" id="KW-0547">Nucleotide-binding</keyword>
<feature type="domain" description="SecA family profile" evidence="11">
    <location>
        <begin position="1"/>
        <end position="72"/>
    </location>
</feature>
<comment type="subcellular location">
    <subcellularLocation>
        <location evidence="1">Membrane</location>
        <topology evidence="1">Peripheral membrane protein</topology>
    </subcellularLocation>
</comment>
<dbReference type="PANTHER" id="PTHR30612:SF0">
    <property type="entry name" value="CHLOROPLAST PROTEIN-TRANSPORTING ATPASE"/>
    <property type="match status" value="1"/>
</dbReference>
<accession>A0ABN0R8V3</accession>
<dbReference type="InterPro" id="IPR014018">
    <property type="entry name" value="SecA_motor_DEAD"/>
</dbReference>
<dbReference type="InterPro" id="IPR027417">
    <property type="entry name" value="P-loop_NTPase"/>
</dbReference>
<evidence type="ECO:0000313" key="12">
    <source>
        <dbReference type="EMBL" id="EUA93549.1"/>
    </source>
</evidence>
<name>A0ABN0R8V3_MYCUL</name>